<keyword evidence="3" id="KW-1185">Reference proteome</keyword>
<comment type="caution">
    <text evidence="2">The sequence shown here is derived from an EMBL/GenBank/DDBJ whole genome shotgun (WGS) entry which is preliminary data.</text>
</comment>
<name>A0A4S8P167_9HYPH</name>
<evidence type="ECO:0000256" key="1">
    <source>
        <dbReference type="SAM" id="Phobius"/>
    </source>
</evidence>
<accession>A0A4S8P167</accession>
<gene>
    <name evidence="2" type="ORF">FAA97_07040</name>
</gene>
<keyword evidence="1" id="KW-0812">Transmembrane</keyword>
<reference evidence="2 3" key="1">
    <citation type="submission" date="2019-04" db="EMBL/GenBank/DDBJ databases">
        <title>Genome sequence of strain shin9-1.</title>
        <authorList>
            <person name="Gao J."/>
            <person name="Sun J."/>
        </authorList>
    </citation>
    <scope>NUCLEOTIDE SEQUENCE [LARGE SCALE GENOMIC DNA]</scope>
    <source>
        <strain evidence="3">shin9-1</strain>
    </source>
</reference>
<dbReference type="OrthoDB" id="8601734at2"/>
<keyword evidence="1" id="KW-0472">Membrane</keyword>
<proteinExistence type="predicted"/>
<keyword evidence="1" id="KW-1133">Transmembrane helix</keyword>
<dbReference type="EMBL" id="STGV01000002">
    <property type="protein sequence ID" value="THV23740.1"/>
    <property type="molecule type" value="Genomic_DNA"/>
</dbReference>
<evidence type="ECO:0000313" key="3">
    <source>
        <dbReference type="Proteomes" id="UP000308828"/>
    </source>
</evidence>
<organism evidence="2 3">
    <name type="scientific">Peteryoungia ipomoeae</name>
    <dbReference type="NCBI Taxonomy" id="1210932"/>
    <lineage>
        <taxon>Bacteria</taxon>
        <taxon>Pseudomonadati</taxon>
        <taxon>Pseudomonadota</taxon>
        <taxon>Alphaproteobacteria</taxon>
        <taxon>Hyphomicrobiales</taxon>
        <taxon>Rhizobiaceae</taxon>
        <taxon>Peteryoungia</taxon>
    </lineage>
</organism>
<evidence type="ECO:0000313" key="2">
    <source>
        <dbReference type="EMBL" id="THV23740.1"/>
    </source>
</evidence>
<sequence length="173" mass="19048">MLFELIAAVVTGVALAGLAMALRWLSRGYLPKWIVPVFAGLGMLGYSVWSEYSWFERMNIAMPGIAVAWKNEDRAFWRPWSYVEPVTTRFTALDMRNAKRHPQQSGLVMVDVLLVARWQPVSAVKVVYDCTGLRRADMLDQSVSIAADGALVGADWKAVPADDAALKIACSAG</sequence>
<dbReference type="RefSeq" id="WP_136597838.1">
    <property type="nucleotide sequence ID" value="NZ_STGV01000002.1"/>
</dbReference>
<dbReference type="Proteomes" id="UP000308828">
    <property type="component" value="Unassembled WGS sequence"/>
</dbReference>
<protein>
    <submittedName>
        <fullName evidence="2">Uncharacterized protein</fullName>
    </submittedName>
</protein>
<feature type="transmembrane region" description="Helical" evidence="1">
    <location>
        <begin position="31"/>
        <end position="49"/>
    </location>
</feature>
<dbReference type="AlphaFoldDB" id="A0A4S8P167"/>